<keyword evidence="1" id="KW-1185">Reference proteome</keyword>
<name>A0AC58RCA4_CAMBA</name>
<reference evidence="2" key="1">
    <citation type="submission" date="2025-08" db="UniProtKB">
        <authorList>
            <consortium name="RefSeq"/>
        </authorList>
    </citation>
    <scope>IDENTIFICATION</scope>
    <source>
        <tissue evidence="2">Blood</tissue>
    </source>
</reference>
<gene>
    <name evidence="2" type="primary">ODF2L</name>
</gene>
<proteinExistence type="predicted"/>
<dbReference type="Proteomes" id="UP001732780">
    <property type="component" value="Chromosome 13"/>
</dbReference>
<organism evidence="1 2">
    <name type="scientific">Camelus bactrianus</name>
    <name type="common">Bactrian camel</name>
    <dbReference type="NCBI Taxonomy" id="9837"/>
    <lineage>
        <taxon>Eukaryota</taxon>
        <taxon>Metazoa</taxon>
        <taxon>Chordata</taxon>
        <taxon>Craniata</taxon>
        <taxon>Vertebrata</taxon>
        <taxon>Euteleostomi</taxon>
        <taxon>Mammalia</taxon>
        <taxon>Eutheria</taxon>
        <taxon>Laurasiatheria</taxon>
        <taxon>Artiodactyla</taxon>
        <taxon>Tylopoda</taxon>
        <taxon>Camelidae</taxon>
        <taxon>Camelus</taxon>
    </lineage>
</organism>
<sequence length="578" mass="67184">METPPSVWPWLSACVEKLLWKPPINPFTEFMEEPANVGSHSEELVSHFKRRPEKEHLPQHASENQLSCLKQDILNEKTELEATFKEAEIATCSVELLLPLFKETIEEISFENANLSASNLKISKQKEILTKELDTLKCVRQALEHHLRKKEYQQVEGSLSSMLEKLTDNESENANLKKKLLEKETCIQELSCLFQNEKANALKANRFSQSVKVVHERLQFQVHKKEAENDKLKEYIKSLETEISEWNLQLRKSKREAVAIKESSRQKAIALKKASKIYKQRIEHFTGDMGNLTSQIREQEAKLSETISASNAWKSHHDKIVIEKNELEVQIETMKKQIINLLEDLKKMEDHGKNSCEEILRKLHTIECENESLNLENTKLKTALAALKDEVVSVENELLELQEVEKQQKTLIEVYKTQIQKLQEAAEMVKSRCENLLQENNLITKNKNKKLKKVDGNHNLLTKLSLEEENYLIQLKCENLQQKLEQMDAENKELEKKLANQEEYLKHSNLKFKEKSAEYTALARQLEAALEEGRQKKAQHQEVCLKEIQHSLEKSENQNESIKNYLQFLKTSYVTMFG</sequence>
<accession>A0AC58RCA4</accession>
<protein>
    <submittedName>
        <fullName evidence="2">Protein BCAP isoform X4</fullName>
    </submittedName>
</protein>
<dbReference type="RefSeq" id="XP_074232180.1">
    <property type="nucleotide sequence ID" value="XM_074376079.1"/>
</dbReference>
<evidence type="ECO:0000313" key="2">
    <source>
        <dbReference type="RefSeq" id="XP_074232180.1"/>
    </source>
</evidence>
<evidence type="ECO:0000313" key="1">
    <source>
        <dbReference type="Proteomes" id="UP001732780"/>
    </source>
</evidence>